<dbReference type="EMBL" id="FP476056">
    <property type="protein sequence ID" value="CAZ97248.1"/>
    <property type="molecule type" value="Genomic_DNA"/>
</dbReference>
<evidence type="ECO:0000313" key="2">
    <source>
        <dbReference type="Proteomes" id="UP000008898"/>
    </source>
</evidence>
<proteinExistence type="predicted"/>
<reference evidence="2" key="1">
    <citation type="submission" date="2009-07" db="EMBL/GenBank/DDBJ databases">
        <title>Complete genome sequence of Zobellia galactanivorans Dsij.</title>
        <authorList>
            <consortium name="Genoscope - CEA"/>
        </authorList>
    </citation>
    <scope>NUCLEOTIDE SEQUENCE [LARGE SCALE GENOMIC DNA]</scope>
    <source>
        <strain evidence="2">DSM 12802 / CCUG 47099 / CIP 106680 / NCIMB 13871 / Dsij</strain>
    </source>
</reference>
<dbReference type="Proteomes" id="UP000008898">
    <property type="component" value="Chromosome"/>
</dbReference>
<dbReference type="OrthoDB" id="1253896at2"/>
<dbReference type="STRING" id="63186.ZOBELLIA_3109"/>
<dbReference type="RefSeq" id="WP_013994442.1">
    <property type="nucleotide sequence ID" value="NC_015844.1"/>
</dbReference>
<keyword evidence="2" id="KW-1185">Reference proteome</keyword>
<organism evidence="1 2">
    <name type="scientific">Zobellia galactanivorans (strain DSM 12802 / CCUG 47099 / CIP 106680 / NCIMB 13871 / Dsij)</name>
    <dbReference type="NCBI Taxonomy" id="63186"/>
    <lineage>
        <taxon>Bacteria</taxon>
        <taxon>Pseudomonadati</taxon>
        <taxon>Bacteroidota</taxon>
        <taxon>Flavobacteriia</taxon>
        <taxon>Flavobacteriales</taxon>
        <taxon>Flavobacteriaceae</taxon>
        <taxon>Zobellia</taxon>
    </lineage>
</organism>
<name>G0KZX9_ZOBGA</name>
<gene>
    <name evidence="1" type="ordered locus">zobellia_3109</name>
</gene>
<evidence type="ECO:0000313" key="1">
    <source>
        <dbReference type="EMBL" id="CAZ97248.1"/>
    </source>
</evidence>
<dbReference type="HOGENOM" id="CLU_1531963_0_0_10"/>
<reference evidence="1 2" key="2">
    <citation type="journal article" date="2012" name="Environ. Microbiol.">
        <title>Characterization of the first alginolytic operons in a marine bacterium: from their emergence in marine Flavobacteriia to their independent transfers to marine Proteobacteria and human gut Bacteroides.</title>
        <authorList>
            <person name="Thomas F."/>
            <person name="Barbeyron T."/>
            <person name="Tonon T."/>
            <person name="Genicot S."/>
            <person name="Czjzek M."/>
            <person name="Michel G."/>
        </authorList>
    </citation>
    <scope>NUCLEOTIDE SEQUENCE [LARGE SCALE GENOMIC DNA]</scope>
    <source>
        <strain evidence="2">DSM 12802 / CCUG 47099 / CIP 106680 / NCIMB 13871 / Dsij</strain>
    </source>
</reference>
<protein>
    <submittedName>
        <fullName evidence="1">Uncharacterized protein</fullName>
    </submittedName>
</protein>
<sequence>MESHKLFLKCTILSGFLVLLGFIETKAQVFGAVTDGLGNPVLGRIAKTNGKMTATAVLNKEFLEEVEDVISEEYLFLTKYNELYIGEGIRIQRFFKESYDFVEEKYPIVEPTSNIKYIGNPKAIRLRYGIMLGRESKKVNSYLAFDNYMSEGDRILLLLSSLEKVIKTCIKNEKL</sequence>
<accession>G0KZX9</accession>
<dbReference type="KEGG" id="zga:ZOBELLIA_3109"/>
<dbReference type="AlphaFoldDB" id="G0KZX9"/>